<gene>
    <name evidence="7" type="primary">g8449</name>
    <name evidence="7" type="ORF">VP750_LOCUS7258</name>
</gene>
<evidence type="ECO:0000256" key="5">
    <source>
        <dbReference type="ARBA" id="ARBA00022840"/>
    </source>
</evidence>
<dbReference type="InterPro" id="IPR011009">
    <property type="entry name" value="Kinase-like_dom_sf"/>
</dbReference>
<dbReference type="Proteomes" id="UP001497392">
    <property type="component" value="Unassembled WGS sequence"/>
</dbReference>
<evidence type="ECO:0000256" key="1">
    <source>
        <dbReference type="ARBA" id="ARBA00022527"/>
    </source>
</evidence>
<keyword evidence="8" id="KW-1185">Reference proteome</keyword>
<dbReference type="PROSITE" id="PS50011">
    <property type="entry name" value="PROTEIN_KINASE_DOM"/>
    <property type="match status" value="1"/>
</dbReference>
<evidence type="ECO:0000313" key="8">
    <source>
        <dbReference type="Proteomes" id="UP001497392"/>
    </source>
</evidence>
<evidence type="ECO:0000256" key="4">
    <source>
        <dbReference type="ARBA" id="ARBA00022777"/>
    </source>
</evidence>
<dbReference type="InterPro" id="IPR008271">
    <property type="entry name" value="Ser/Thr_kinase_AS"/>
</dbReference>
<keyword evidence="3" id="KW-0547">Nucleotide-binding</keyword>
<dbReference type="PANTHER" id="PTHR24350">
    <property type="entry name" value="SERINE/THREONINE-PROTEIN KINASE IAL-RELATED"/>
    <property type="match status" value="1"/>
</dbReference>
<keyword evidence="4" id="KW-0418">Kinase</keyword>
<dbReference type="SMART" id="SM00220">
    <property type="entry name" value="S_TKc"/>
    <property type="match status" value="1"/>
</dbReference>
<dbReference type="SUPFAM" id="SSF56112">
    <property type="entry name" value="Protein kinase-like (PK-like)"/>
    <property type="match status" value="1"/>
</dbReference>
<evidence type="ECO:0000259" key="6">
    <source>
        <dbReference type="PROSITE" id="PS50011"/>
    </source>
</evidence>
<feature type="domain" description="Protein kinase" evidence="6">
    <location>
        <begin position="90"/>
        <end position="354"/>
    </location>
</feature>
<keyword evidence="1" id="KW-0723">Serine/threonine-protein kinase</keyword>
<dbReference type="Gene3D" id="1.10.510.10">
    <property type="entry name" value="Transferase(Phosphotransferase) domain 1"/>
    <property type="match status" value="1"/>
</dbReference>
<organism evidence="7 8">
    <name type="scientific">Coccomyxa viridis</name>
    <dbReference type="NCBI Taxonomy" id="1274662"/>
    <lineage>
        <taxon>Eukaryota</taxon>
        <taxon>Viridiplantae</taxon>
        <taxon>Chlorophyta</taxon>
        <taxon>core chlorophytes</taxon>
        <taxon>Trebouxiophyceae</taxon>
        <taxon>Trebouxiophyceae incertae sedis</taxon>
        <taxon>Coccomyxaceae</taxon>
        <taxon>Coccomyxa</taxon>
    </lineage>
</organism>
<dbReference type="Pfam" id="PF00069">
    <property type="entry name" value="Pkinase"/>
    <property type="match status" value="1"/>
</dbReference>
<protein>
    <submittedName>
        <fullName evidence="7">G8449 protein</fullName>
    </submittedName>
</protein>
<keyword evidence="2" id="KW-0808">Transferase</keyword>
<reference evidence="7 8" key="1">
    <citation type="submission" date="2024-06" db="EMBL/GenBank/DDBJ databases">
        <authorList>
            <person name="Kraege A."/>
            <person name="Thomma B."/>
        </authorList>
    </citation>
    <scope>NUCLEOTIDE SEQUENCE [LARGE SCALE GENOMIC DNA]</scope>
</reference>
<dbReference type="PROSITE" id="PS00108">
    <property type="entry name" value="PROTEIN_KINASE_ST"/>
    <property type="match status" value="1"/>
</dbReference>
<evidence type="ECO:0000313" key="7">
    <source>
        <dbReference type="EMBL" id="CAL5225599.1"/>
    </source>
</evidence>
<evidence type="ECO:0000256" key="2">
    <source>
        <dbReference type="ARBA" id="ARBA00022679"/>
    </source>
</evidence>
<comment type="caution">
    <text evidence="7">The sequence shown here is derived from an EMBL/GenBank/DDBJ whole genome shotgun (WGS) entry which is preliminary data.</text>
</comment>
<dbReference type="InterPro" id="IPR030616">
    <property type="entry name" value="Aur-like"/>
</dbReference>
<keyword evidence="5" id="KW-0067">ATP-binding</keyword>
<accession>A0ABP1G2R8</accession>
<name>A0ABP1G2R8_9CHLO</name>
<evidence type="ECO:0000256" key="3">
    <source>
        <dbReference type="ARBA" id="ARBA00022741"/>
    </source>
</evidence>
<proteinExistence type="predicted"/>
<dbReference type="InterPro" id="IPR000719">
    <property type="entry name" value="Prot_kinase_dom"/>
</dbReference>
<sequence>MFFVSRIVFPGNCCCNQSGLAAVPLPTTRATSSIRAGHKMDDLTRHLAAAREWSAFPRQTSQLRLPRMLSVGQCCPASLKSSHAWSLSDFRLLKKVGEGALSEVYQAQHIQTGTTVAVKLYAKVSLTCFTRRQIEREVDLQSSLRHPHIVQLYGAFEDSNHIVLIEEYASMGNLLKHISRMGSLSEAHIVQNVMQPLLQALQHLHAQGILHRDLKPENLLLAGGILKLADFGTAINVRTERAVSRVGTLDQMAPEVLGCPDRADPQLHKGRDDLAYGTSADVWAVGALAHELLMGASPFARLTQQQMIEAIMTGNATAPSPALSSSAQAFLSACLQRDPAARPSVSDLLGHPWIQGEQGVQSDSRTLLLSQCSIASSVERHSSEESETIVCSLLASPCKGDVSSASPISIVRAIKSVQGQYGRQHGRPHRVGELLPY</sequence>
<dbReference type="EMBL" id="CAXHTA020000012">
    <property type="protein sequence ID" value="CAL5225599.1"/>
    <property type="molecule type" value="Genomic_DNA"/>
</dbReference>